<accession>A0ABS2MNL6</accession>
<dbReference type="SUPFAM" id="SSF52540">
    <property type="entry name" value="P-loop containing nucleoside triphosphate hydrolases"/>
    <property type="match status" value="1"/>
</dbReference>
<dbReference type="Proteomes" id="UP000767854">
    <property type="component" value="Unassembled WGS sequence"/>
</dbReference>
<dbReference type="PANTHER" id="PTHR40396:SF1">
    <property type="entry name" value="ATPASE AAA-TYPE CORE DOMAIN-CONTAINING PROTEIN"/>
    <property type="match status" value="1"/>
</dbReference>
<gene>
    <name evidence="2" type="ORF">JOC49_000426</name>
</gene>
<evidence type="ECO:0000259" key="1">
    <source>
        <dbReference type="Pfam" id="PF13304"/>
    </source>
</evidence>
<dbReference type="InterPro" id="IPR027417">
    <property type="entry name" value="P-loop_NTPase"/>
</dbReference>
<evidence type="ECO:0000313" key="3">
    <source>
        <dbReference type="Proteomes" id="UP000767854"/>
    </source>
</evidence>
<dbReference type="InterPro" id="IPR003959">
    <property type="entry name" value="ATPase_AAA_core"/>
</dbReference>
<keyword evidence="3" id="KW-1185">Reference proteome</keyword>
<dbReference type="Pfam" id="PF13304">
    <property type="entry name" value="AAA_21"/>
    <property type="match status" value="1"/>
</dbReference>
<dbReference type="PANTHER" id="PTHR40396">
    <property type="entry name" value="ATPASE-LIKE PROTEIN"/>
    <property type="match status" value="1"/>
</dbReference>
<proteinExistence type="predicted"/>
<dbReference type="RefSeq" id="WP_204661719.1">
    <property type="nucleotide sequence ID" value="NZ_JAFBDT010000002.1"/>
</dbReference>
<feature type="domain" description="ATPase AAA-type core" evidence="1">
    <location>
        <begin position="46"/>
        <end position="348"/>
    </location>
</feature>
<name>A0ABS2MNL6_9FIRM</name>
<comment type="caution">
    <text evidence="2">The sequence shown here is derived from an EMBL/GenBank/DDBJ whole genome shotgun (WGS) entry which is preliminary data.</text>
</comment>
<organism evidence="2 3">
    <name type="scientific">Fusibacter tunisiensis</name>
    <dbReference type="NCBI Taxonomy" id="1008308"/>
    <lineage>
        <taxon>Bacteria</taxon>
        <taxon>Bacillati</taxon>
        <taxon>Bacillota</taxon>
        <taxon>Clostridia</taxon>
        <taxon>Eubacteriales</taxon>
        <taxon>Eubacteriales Family XII. Incertae Sedis</taxon>
        <taxon>Fusibacter</taxon>
    </lineage>
</organism>
<evidence type="ECO:0000313" key="2">
    <source>
        <dbReference type="EMBL" id="MBM7560912.1"/>
    </source>
</evidence>
<dbReference type="EMBL" id="JAFBDT010000002">
    <property type="protein sequence ID" value="MBM7560912.1"/>
    <property type="molecule type" value="Genomic_DNA"/>
</dbReference>
<reference evidence="2 3" key="1">
    <citation type="submission" date="2021-01" db="EMBL/GenBank/DDBJ databases">
        <title>Genomic Encyclopedia of Type Strains, Phase IV (KMG-IV): sequencing the most valuable type-strain genomes for metagenomic binning, comparative biology and taxonomic classification.</title>
        <authorList>
            <person name="Goeker M."/>
        </authorList>
    </citation>
    <scope>NUCLEOTIDE SEQUENCE [LARGE SCALE GENOMIC DNA]</scope>
    <source>
        <strain evidence="2 3">DSM 24436</strain>
    </source>
</reference>
<protein>
    <submittedName>
        <fullName evidence="2">AAA15 family ATPase/GTPase</fullName>
    </submittedName>
</protein>
<sequence>MLIQFNFENYKSYLDEVSLDLTATSYTELKDNLIEGKKKEMYMKVVSIYGANASGKSNILEAFEHMKRLVIKSLEESNKSNKMYLKRFQFSEVGKKTPALFEVFFMHKGKEYQYGFNLNEKKILSEWLYKRNFRFKKKYELVFEREGQKYNLNKDLQKANDIIEIMNEKTLLITLLSSFEVEDIKNVFDWFVETEVINFGNVTFEYIISKSLPKVDFDNEKESNRFTEFLENIDIGIKGIRKEKTSLNGHTDNGAFEKYRIYTKHLNMDTGKLEEIPLSEESSGTIKMIGLYRFILDALQKGKTLLVDEMDAKLHPLLTRYIINLFQNSDSNPKGAQLIFTTHDTNTLSNELFRRDQIWFVEKDKRGVSELFSLAEYKIDDKKVRKDASYNKDYLGGRYGAIPNIDMKVGE</sequence>
<dbReference type="Gene3D" id="3.40.50.300">
    <property type="entry name" value="P-loop containing nucleotide triphosphate hydrolases"/>
    <property type="match status" value="1"/>
</dbReference>